<dbReference type="InterPro" id="IPR039551">
    <property type="entry name" value="Cho/carn_acyl_trans"/>
</dbReference>
<comment type="similarity">
    <text evidence="1 5">Belongs to the carnitine/choline acetyltransferase family.</text>
</comment>
<keyword evidence="3 5" id="KW-0012">Acyltransferase</keyword>
<feature type="compositionally biased region" description="Low complexity" evidence="6">
    <location>
        <begin position="624"/>
        <end position="646"/>
    </location>
</feature>
<dbReference type="OrthoDB" id="240216at2759"/>
<evidence type="ECO:0000256" key="4">
    <source>
        <dbReference type="PIRSR" id="PIRSR600542-1"/>
    </source>
</evidence>
<protein>
    <submittedName>
        <fullName evidence="8">Carnitine O-acetyltransferase mitochondrial</fullName>
        <ecNumber evidence="8">2.3.1.7</ecNumber>
    </submittedName>
</protein>
<keyword evidence="9" id="KW-1185">Reference proteome</keyword>
<evidence type="ECO:0000256" key="3">
    <source>
        <dbReference type="ARBA" id="ARBA00023315"/>
    </source>
</evidence>
<dbReference type="InterPro" id="IPR042231">
    <property type="entry name" value="Cho/carn_acyl_trans_2"/>
</dbReference>
<dbReference type="GO" id="GO:0004092">
    <property type="term" value="F:carnitine O-acetyltransferase activity"/>
    <property type="evidence" value="ECO:0007669"/>
    <property type="project" value="UniProtKB-EC"/>
</dbReference>
<comment type="caution">
    <text evidence="8">The sequence shown here is derived from an EMBL/GenBank/DDBJ whole genome shotgun (WGS) entry which is preliminary data.</text>
</comment>
<evidence type="ECO:0000313" key="9">
    <source>
        <dbReference type="Proteomes" id="UP001151516"/>
    </source>
</evidence>
<dbReference type="PROSITE" id="PS00440">
    <property type="entry name" value="ACYLTRANSF_C_2"/>
    <property type="match status" value="1"/>
</dbReference>
<evidence type="ECO:0000256" key="5">
    <source>
        <dbReference type="RuleBase" id="RU003801"/>
    </source>
</evidence>
<accession>A0A9W8GFS2</accession>
<sequence>MADNISNPRQALPALGKLPIPELDDTVARFAAAVQPLFSPAEFEACMAKLHAFAASEGPVLQARLRDRASKHENWLEEWWNEYAYFLNRSSVCFNVNYFFGFRSTITPLPQTTLAATLIDSALRFRDVLESGRLEPDNIRGKPMCMHQYQYMFATCRHPGQNRDWTEVYARDESNHIAIAHKGRFFALRLPATRDTSRQLSVALLERQLQAIVDGSEQLERSKSIGVLTAALRDDWYAARECLLEVSPDNAANLRLIESAAFLVSLESSTPTTHEEFSQACYCSDGTNRYFDKNFQILVFANGRYGFNGEHSLTDATTDMRLCNTLVSDVEAFAADFPKVLEQGTLESIAATTVQDYSTKEIVFEYNSALDEHIQKAIAFFDNTVHSHELSTLVFDSFGKEQIKNMKVSPDAFVQMAMQLAYYRKHRHVPPTYESASTKSYSRGRTETSRSVSQHSLEWCQMMVDHPETTGLHAKSEVLKQAIVQQSQFTALCAKGAGIDRHLLGLQYALLPHEPVPEIFTNPTFVGSRHWKLSTSQISDPILEAYGWGEVVDDGYGVAYRIENESLHFNVVSQGLGSARLCRYLSDALTDMRFLLTNSHKQPHEIMADVDAVANMLSSIKLLSSSPRPSSSPRRSSSPDAQASPSPGIPVAALSAYGPDTEGSGGNRFRFRDSFVPNTAVAHTMVEELDMLPSNEVICALETRLSRFVKESLYWALPSTS</sequence>
<dbReference type="GO" id="GO:0005739">
    <property type="term" value="C:mitochondrion"/>
    <property type="evidence" value="ECO:0007669"/>
    <property type="project" value="TreeGrafter"/>
</dbReference>
<proteinExistence type="inferred from homology"/>
<reference evidence="8" key="1">
    <citation type="submission" date="2022-07" db="EMBL/GenBank/DDBJ databases">
        <title>Phylogenomic reconstructions and comparative analyses of Kickxellomycotina fungi.</title>
        <authorList>
            <person name="Reynolds N.K."/>
            <person name="Stajich J.E."/>
            <person name="Barry K."/>
            <person name="Grigoriev I.V."/>
            <person name="Crous P."/>
            <person name="Smith M.E."/>
        </authorList>
    </citation>
    <scope>NUCLEOTIDE SEQUENCE</scope>
    <source>
        <strain evidence="8">CBS 109367</strain>
    </source>
</reference>
<feature type="domain" description="Choline/carnitine acyltransferase" evidence="7">
    <location>
        <begin position="18"/>
        <end position="585"/>
    </location>
</feature>
<gene>
    <name evidence="8" type="primary">CAT2_3</name>
    <name evidence="8" type="ORF">IWW39_004598</name>
</gene>
<dbReference type="Gene3D" id="3.30.559.70">
    <property type="entry name" value="Choline/Carnitine o-acyltransferase, domain 2"/>
    <property type="match status" value="1"/>
</dbReference>
<dbReference type="EC" id="2.3.1.7" evidence="8"/>
<dbReference type="InterPro" id="IPR000542">
    <property type="entry name" value="Carn_acyl_trans"/>
</dbReference>
<dbReference type="Pfam" id="PF00755">
    <property type="entry name" value="Carn_acyltransf"/>
    <property type="match status" value="1"/>
</dbReference>
<organism evidence="8 9">
    <name type="scientific">Coemansia spiralis</name>
    <dbReference type="NCBI Taxonomy" id="417178"/>
    <lineage>
        <taxon>Eukaryota</taxon>
        <taxon>Fungi</taxon>
        <taxon>Fungi incertae sedis</taxon>
        <taxon>Zoopagomycota</taxon>
        <taxon>Kickxellomycotina</taxon>
        <taxon>Kickxellomycetes</taxon>
        <taxon>Kickxellales</taxon>
        <taxon>Kickxellaceae</taxon>
        <taxon>Coemansia</taxon>
    </lineage>
</organism>
<dbReference type="PANTHER" id="PTHR22589">
    <property type="entry name" value="CARNITINE O-ACYLTRANSFERASE"/>
    <property type="match status" value="1"/>
</dbReference>
<evidence type="ECO:0000256" key="6">
    <source>
        <dbReference type="SAM" id="MobiDB-lite"/>
    </source>
</evidence>
<dbReference type="GO" id="GO:0005777">
    <property type="term" value="C:peroxisome"/>
    <property type="evidence" value="ECO:0007669"/>
    <property type="project" value="TreeGrafter"/>
</dbReference>
<dbReference type="SUPFAM" id="SSF52777">
    <property type="entry name" value="CoA-dependent acyltransferases"/>
    <property type="match status" value="2"/>
</dbReference>
<evidence type="ECO:0000256" key="1">
    <source>
        <dbReference type="ARBA" id="ARBA00005232"/>
    </source>
</evidence>
<feature type="active site" description="Proton acceptor" evidence="4">
    <location>
        <position position="311"/>
    </location>
</feature>
<dbReference type="Gene3D" id="3.30.559.10">
    <property type="entry name" value="Chloramphenicol acetyltransferase-like domain"/>
    <property type="match status" value="1"/>
</dbReference>
<dbReference type="PANTHER" id="PTHR22589:SF103">
    <property type="entry name" value="CARNITINE O-ACETYL-TRANSFERASE, ISOFORM A-RELATED"/>
    <property type="match status" value="1"/>
</dbReference>
<dbReference type="AlphaFoldDB" id="A0A9W8GFS2"/>
<evidence type="ECO:0000256" key="2">
    <source>
        <dbReference type="ARBA" id="ARBA00022679"/>
    </source>
</evidence>
<evidence type="ECO:0000313" key="8">
    <source>
        <dbReference type="EMBL" id="KAJ2684956.1"/>
    </source>
</evidence>
<dbReference type="GO" id="GO:0009437">
    <property type="term" value="P:carnitine metabolic process"/>
    <property type="evidence" value="ECO:0007669"/>
    <property type="project" value="TreeGrafter"/>
</dbReference>
<evidence type="ECO:0000259" key="7">
    <source>
        <dbReference type="Pfam" id="PF00755"/>
    </source>
</evidence>
<dbReference type="InterPro" id="IPR023213">
    <property type="entry name" value="CAT-like_dom_sf"/>
</dbReference>
<keyword evidence="2 5" id="KW-0808">Transferase</keyword>
<dbReference type="EMBL" id="JANBTX010000178">
    <property type="protein sequence ID" value="KAJ2684956.1"/>
    <property type="molecule type" value="Genomic_DNA"/>
</dbReference>
<feature type="region of interest" description="Disordered" evidence="6">
    <location>
        <begin position="623"/>
        <end position="650"/>
    </location>
</feature>
<name>A0A9W8GFS2_9FUNG</name>
<dbReference type="Proteomes" id="UP001151516">
    <property type="component" value="Unassembled WGS sequence"/>
</dbReference>